<dbReference type="Gene3D" id="3.40.630.30">
    <property type="match status" value="1"/>
</dbReference>
<evidence type="ECO:0000259" key="1">
    <source>
        <dbReference type="Pfam" id="PF13302"/>
    </source>
</evidence>
<name>A0AAN7YMS6_9PEZI</name>
<dbReference type="EMBL" id="JAVRRL010000059">
    <property type="protein sequence ID" value="KAK5109764.1"/>
    <property type="molecule type" value="Genomic_DNA"/>
</dbReference>
<proteinExistence type="predicted"/>
<protein>
    <recommendedName>
        <fullName evidence="1">N-acetyltransferase domain-containing protein</fullName>
    </recommendedName>
</protein>
<evidence type="ECO:0000313" key="2">
    <source>
        <dbReference type="EMBL" id="KAK5109764.1"/>
    </source>
</evidence>
<comment type="caution">
    <text evidence="2">The sequence shown here is derived from an EMBL/GenBank/DDBJ whole genome shotgun (WGS) entry which is preliminary data.</text>
</comment>
<evidence type="ECO:0000313" key="3">
    <source>
        <dbReference type="Proteomes" id="UP001310890"/>
    </source>
</evidence>
<dbReference type="AlphaFoldDB" id="A0AAN7YMS6"/>
<sequence length="178" mass="20676">MFETDRLCFRAFNLDADHNTLIQWELQHRMARVHVVSAPRVPPSPDYIKTLCAERSQNTLPMYTVCLKPKTWPLQLGLKDSLYRIRGPHIGVLNFMVARFDIRNRDCDLAMGIPDPQHRGQGYGLEIIEWAFEYGFMELGLHRMSSLSYSFNDAALELWRKMFVPPPPLKTLDGPFHD</sequence>
<dbReference type="SUPFAM" id="SSF55729">
    <property type="entry name" value="Acyl-CoA N-acyltransferases (Nat)"/>
    <property type="match status" value="1"/>
</dbReference>
<dbReference type="Proteomes" id="UP001310890">
    <property type="component" value="Unassembled WGS sequence"/>
</dbReference>
<accession>A0AAN7YMS6</accession>
<dbReference type="CDD" id="cd04301">
    <property type="entry name" value="NAT_SF"/>
    <property type="match status" value="1"/>
</dbReference>
<reference evidence="2" key="1">
    <citation type="submission" date="2023-08" db="EMBL/GenBank/DDBJ databases">
        <title>Black Yeasts Isolated from many extreme environments.</title>
        <authorList>
            <person name="Coleine C."/>
            <person name="Stajich J.E."/>
            <person name="Selbmann L."/>
        </authorList>
    </citation>
    <scope>NUCLEOTIDE SEQUENCE</scope>
    <source>
        <strain evidence="2">CCFEE 5401</strain>
    </source>
</reference>
<dbReference type="InterPro" id="IPR000182">
    <property type="entry name" value="GNAT_dom"/>
</dbReference>
<gene>
    <name evidence="2" type="ORF">LTR62_006604</name>
</gene>
<feature type="domain" description="N-acetyltransferase" evidence="1">
    <location>
        <begin position="6"/>
        <end position="161"/>
    </location>
</feature>
<dbReference type="Pfam" id="PF13302">
    <property type="entry name" value="Acetyltransf_3"/>
    <property type="match status" value="1"/>
</dbReference>
<organism evidence="2 3">
    <name type="scientific">Meristemomyces frigidus</name>
    <dbReference type="NCBI Taxonomy" id="1508187"/>
    <lineage>
        <taxon>Eukaryota</taxon>
        <taxon>Fungi</taxon>
        <taxon>Dikarya</taxon>
        <taxon>Ascomycota</taxon>
        <taxon>Pezizomycotina</taxon>
        <taxon>Dothideomycetes</taxon>
        <taxon>Dothideomycetidae</taxon>
        <taxon>Mycosphaerellales</taxon>
        <taxon>Teratosphaeriaceae</taxon>
        <taxon>Meristemomyces</taxon>
    </lineage>
</organism>
<dbReference type="GO" id="GO:0016747">
    <property type="term" value="F:acyltransferase activity, transferring groups other than amino-acyl groups"/>
    <property type="evidence" value="ECO:0007669"/>
    <property type="project" value="InterPro"/>
</dbReference>
<dbReference type="InterPro" id="IPR016181">
    <property type="entry name" value="Acyl_CoA_acyltransferase"/>
</dbReference>